<proteinExistence type="predicted"/>
<evidence type="ECO:0000256" key="8">
    <source>
        <dbReference type="SAM" id="MobiDB-lite"/>
    </source>
</evidence>
<dbReference type="InterPro" id="IPR001789">
    <property type="entry name" value="Sig_transdc_resp-reg_receiver"/>
</dbReference>
<organism evidence="13 14">
    <name type="scientific">Usitatibacter rugosus</name>
    <dbReference type="NCBI Taxonomy" id="2732067"/>
    <lineage>
        <taxon>Bacteria</taxon>
        <taxon>Pseudomonadati</taxon>
        <taxon>Pseudomonadota</taxon>
        <taxon>Betaproteobacteria</taxon>
        <taxon>Nitrosomonadales</taxon>
        <taxon>Usitatibacteraceae</taxon>
        <taxon>Usitatibacter</taxon>
    </lineage>
</organism>
<evidence type="ECO:0000259" key="9">
    <source>
        <dbReference type="PROSITE" id="PS50109"/>
    </source>
</evidence>
<dbReference type="CDD" id="cd17580">
    <property type="entry name" value="REC_2_DhkD-like"/>
    <property type="match status" value="1"/>
</dbReference>
<dbReference type="AlphaFoldDB" id="A0A6M4GVV3"/>
<dbReference type="PANTHER" id="PTHR43547">
    <property type="entry name" value="TWO-COMPONENT HISTIDINE KINASE"/>
    <property type="match status" value="1"/>
</dbReference>
<dbReference type="SMART" id="SM00387">
    <property type="entry name" value="HATPase_c"/>
    <property type="match status" value="1"/>
</dbReference>
<dbReference type="Pfam" id="PF00072">
    <property type="entry name" value="Response_reg"/>
    <property type="match status" value="1"/>
</dbReference>
<dbReference type="EMBL" id="CP053069">
    <property type="protein sequence ID" value="QJR11410.1"/>
    <property type="molecule type" value="Genomic_DNA"/>
</dbReference>
<evidence type="ECO:0000256" key="7">
    <source>
        <dbReference type="PROSITE-ProRule" id="PRU00169"/>
    </source>
</evidence>
<dbReference type="EC" id="2.7.13.3" evidence="3"/>
<dbReference type="Gene3D" id="1.10.287.130">
    <property type="match status" value="1"/>
</dbReference>
<dbReference type="InterPro" id="IPR005467">
    <property type="entry name" value="His_kinase_dom"/>
</dbReference>
<name>A0A6M4GVV3_9PROT</name>
<dbReference type="Proteomes" id="UP000501534">
    <property type="component" value="Chromosome"/>
</dbReference>
<feature type="domain" description="Response regulatory" evidence="10">
    <location>
        <begin position="529"/>
        <end position="645"/>
    </location>
</feature>
<feature type="domain" description="PAC" evidence="12">
    <location>
        <begin position="225"/>
        <end position="279"/>
    </location>
</feature>
<dbReference type="PROSITE" id="PS50112">
    <property type="entry name" value="PAS"/>
    <property type="match status" value="2"/>
</dbReference>
<accession>A0A6M4GVV3</accession>
<evidence type="ECO:0000259" key="11">
    <source>
        <dbReference type="PROSITE" id="PS50112"/>
    </source>
</evidence>
<dbReference type="CDD" id="cd00075">
    <property type="entry name" value="HATPase"/>
    <property type="match status" value="1"/>
</dbReference>
<feature type="domain" description="PAS" evidence="11">
    <location>
        <begin position="152"/>
        <end position="225"/>
    </location>
</feature>
<comment type="subcellular location">
    <subcellularLocation>
        <location evidence="2">Cell inner membrane</location>
        <topology evidence="2">Multi-pass membrane protein</topology>
    </subcellularLocation>
</comment>
<protein>
    <recommendedName>
        <fullName evidence="3">histidine kinase</fullName>
        <ecNumber evidence="3">2.7.13.3</ecNumber>
    </recommendedName>
</protein>
<feature type="modified residue" description="4-aspartylphosphate" evidence="7">
    <location>
        <position position="578"/>
    </location>
</feature>
<dbReference type="PANTHER" id="PTHR43547:SF2">
    <property type="entry name" value="HYBRID SIGNAL TRANSDUCTION HISTIDINE KINASE C"/>
    <property type="match status" value="1"/>
</dbReference>
<keyword evidence="5 13" id="KW-0808">Transferase</keyword>
<dbReference type="CDD" id="cd00082">
    <property type="entry name" value="HisKA"/>
    <property type="match status" value="1"/>
</dbReference>
<dbReference type="CDD" id="cd00130">
    <property type="entry name" value="PAS"/>
    <property type="match status" value="2"/>
</dbReference>
<dbReference type="SUPFAM" id="SSF55785">
    <property type="entry name" value="PYP-like sensor domain (PAS domain)"/>
    <property type="match status" value="2"/>
</dbReference>
<keyword evidence="14" id="KW-1185">Reference proteome</keyword>
<feature type="domain" description="Histidine kinase" evidence="9">
    <location>
        <begin position="289"/>
        <end position="507"/>
    </location>
</feature>
<dbReference type="InterPro" id="IPR003661">
    <property type="entry name" value="HisK_dim/P_dom"/>
</dbReference>
<sequence length="648" mass="71546">MATASQNKPQARADENASRGLNDDDALHRLLVASVTDYAIFVLDSQGYVRSWNAGAERLKGYRPEEIIGHHFSAFYTPEDIERGWPEEELTRARDAGRFEDEGWRVRKDGTRMWANVIITALRDDQGDLVGFGKVTRDLTERREQEERVRQSEERFRLLIDGVQDYAIYLLDPEGHVSSWNAGAERITGFRASEILGRSFEVFYPQADVAAGKPAAELREALNHRRAEDKGWRVRKDGTRFWADVVVTPLYNARSEHVGFAKVTRDLSERKRMEALEQEGRHVTEFLAMLAHELRNPLAPIRNAVGILAILQDPAPEVAWCRDVIDRQAAQLSRLVDDLLDVSRITRGKLLLQSTPMDLAGAVHRAIEITRPLIESRRHDLEIVVPNKPVIVHGDLTRLAQVFSNLLTNAAKYTGEGGRIRIELGVEGDDAIVHVKDNGQGIAPDLIERVFDLFAQGERNLDRSAGGLGIGLTLARRIAVLHGGTIAAASAGEGRGSTFTVQLPLVHGKGAADPAGDVLASQSRGPRHSILVVDDNTDSGASMAMLLRLMGHDVETSTDGPEALARMASLKPDIVFLDIGLPGMNGYEVAREIRRAPGGDRVHLYAMTGYGQSEDRRRSLEAGFNGHLVKPVAMEAMVDVIDNLPPRG</sequence>
<evidence type="ECO:0000256" key="5">
    <source>
        <dbReference type="ARBA" id="ARBA00022679"/>
    </source>
</evidence>
<dbReference type="InterPro" id="IPR000700">
    <property type="entry name" value="PAS-assoc_C"/>
</dbReference>
<dbReference type="InterPro" id="IPR036097">
    <property type="entry name" value="HisK_dim/P_sf"/>
</dbReference>
<reference evidence="13 14" key="1">
    <citation type="submission" date="2020-04" db="EMBL/GenBank/DDBJ databases">
        <title>Usitatibacter rugosus gen. nov., sp. nov. and Usitatibacter palustris sp. nov., novel members of Usitatibacteraceae fam. nov. within the order Nitrosomonadales isolated from soil.</title>
        <authorList>
            <person name="Huber K.J."/>
            <person name="Neumann-Schaal M."/>
            <person name="Geppert A."/>
            <person name="Luckner M."/>
            <person name="Wanner G."/>
            <person name="Overmann J."/>
        </authorList>
    </citation>
    <scope>NUCLEOTIDE SEQUENCE [LARGE SCALE GENOMIC DNA]</scope>
    <source>
        <strain evidence="13 14">0125_3</strain>
    </source>
</reference>
<feature type="domain" description="PAS" evidence="11">
    <location>
        <begin position="40"/>
        <end position="82"/>
    </location>
</feature>
<feature type="domain" description="PAC" evidence="12">
    <location>
        <begin position="99"/>
        <end position="151"/>
    </location>
</feature>
<dbReference type="SMART" id="SM00091">
    <property type="entry name" value="PAS"/>
    <property type="match status" value="2"/>
</dbReference>
<dbReference type="PROSITE" id="PS50110">
    <property type="entry name" value="RESPONSE_REGULATORY"/>
    <property type="match status" value="1"/>
</dbReference>
<dbReference type="InterPro" id="IPR035965">
    <property type="entry name" value="PAS-like_dom_sf"/>
</dbReference>
<evidence type="ECO:0000313" key="13">
    <source>
        <dbReference type="EMBL" id="QJR11410.1"/>
    </source>
</evidence>
<evidence type="ECO:0000259" key="12">
    <source>
        <dbReference type="PROSITE" id="PS50113"/>
    </source>
</evidence>
<evidence type="ECO:0000256" key="1">
    <source>
        <dbReference type="ARBA" id="ARBA00000085"/>
    </source>
</evidence>
<dbReference type="SMART" id="SM00388">
    <property type="entry name" value="HisKA"/>
    <property type="match status" value="1"/>
</dbReference>
<dbReference type="PROSITE" id="PS50109">
    <property type="entry name" value="HIS_KIN"/>
    <property type="match status" value="1"/>
</dbReference>
<dbReference type="SUPFAM" id="SSF52172">
    <property type="entry name" value="CheY-like"/>
    <property type="match status" value="1"/>
</dbReference>
<dbReference type="SMART" id="SM00086">
    <property type="entry name" value="PAC"/>
    <property type="match status" value="2"/>
</dbReference>
<keyword evidence="4 7" id="KW-0597">Phosphoprotein</keyword>
<dbReference type="SUPFAM" id="SSF47384">
    <property type="entry name" value="Homodimeric domain of signal transducing histidine kinase"/>
    <property type="match status" value="1"/>
</dbReference>
<dbReference type="InterPro" id="IPR011006">
    <property type="entry name" value="CheY-like_superfamily"/>
</dbReference>
<evidence type="ECO:0000256" key="2">
    <source>
        <dbReference type="ARBA" id="ARBA00004429"/>
    </source>
</evidence>
<dbReference type="Pfam" id="PF00989">
    <property type="entry name" value="PAS"/>
    <property type="match status" value="1"/>
</dbReference>
<evidence type="ECO:0000256" key="4">
    <source>
        <dbReference type="ARBA" id="ARBA00022553"/>
    </source>
</evidence>
<dbReference type="PRINTS" id="PR00344">
    <property type="entry name" value="BCTRLSENSOR"/>
</dbReference>
<dbReference type="InterPro" id="IPR003594">
    <property type="entry name" value="HATPase_dom"/>
</dbReference>
<feature type="compositionally biased region" description="Basic and acidic residues" evidence="8">
    <location>
        <begin position="11"/>
        <end position="20"/>
    </location>
</feature>
<evidence type="ECO:0000256" key="3">
    <source>
        <dbReference type="ARBA" id="ARBA00012438"/>
    </source>
</evidence>
<dbReference type="SUPFAM" id="SSF55874">
    <property type="entry name" value="ATPase domain of HSP90 chaperone/DNA topoisomerase II/histidine kinase"/>
    <property type="match status" value="1"/>
</dbReference>
<dbReference type="InterPro" id="IPR013767">
    <property type="entry name" value="PAS_fold"/>
</dbReference>
<dbReference type="Pfam" id="PF02518">
    <property type="entry name" value="HATPase_c"/>
    <property type="match status" value="1"/>
</dbReference>
<dbReference type="Gene3D" id="3.30.450.20">
    <property type="entry name" value="PAS domain"/>
    <property type="match status" value="2"/>
</dbReference>
<dbReference type="Pfam" id="PF13426">
    <property type="entry name" value="PAS_9"/>
    <property type="match status" value="1"/>
</dbReference>
<dbReference type="InterPro" id="IPR001610">
    <property type="entry name" value="PAC"/>
</dbReference>
<dbReference type="Gene3D" id="3.40.50.2300">
    <property type="match status" value="1"/>
</dbReference>
<dbReference type="InterPro" id="IPR036890">
    <property type="entry name" value="HATPase_C_sf"/>
</dbReference>
<dbReference type="FunFam" id="3.30.565.10:FF:000006">
    <property type="entry name" value="Sensor histidine kinase WalK"/>
    <property type="match status" value="1"/>
</dbReference>
<dbReference type="InterPro" id="IPR000014">
    <property type="entry name" value="PAS"/>
</dbReference>
<evidence type="ECO:0000256" key="6">
    <source>
        <dbReference type="ARBA" id="ARBA00022777"/>
    </source>
</evidence>
<dbReference type="RefSeq" id="WP_212756652.1">
    <property type="nucleotide sequence ID" value="NZ_CP053069.1"/>
</dbReference>
<dbReference type="GO" id="GO:0005886">
    <property type="term" value="C:plasma membrane"/>
    <property type="evidence" value="ECO:0007669"/>
    <property type="project" value="UniProtKB-SubCell"/>
</dbReference>
<evidence type="ECO:0000259" key="10">
    <source>
        <dbReference type="PROSITE" id="PS50110"/>
    </source>
</evidence>
<dbReference type="Gene3D" id="3.30.565.10">
    <property type="entry name" value="Histidine kinase-like ATPase, C-terminal domain"/>
    <property type="match status" value="1"/>
</dbReference>
<dbReference type="SMART" id="SM00448">
    <property type="entry name" value="REC"/>
    <property type="match status" value="1"/>
</dbReference>
<dbReference type="Pfam" id="PF00512">
    <property type="entry name" value="HisKA"/>
    <property type="match status" value="1"/>
</dbReference>
<comment type="catalytic activity">
    <reaction evidence="1">
        <text>ATP + protein L-histidine = ADP + protein N-phospho-L-histidine.</text>
        <dbReference type="EC" id="2.7.13.3"/>
    </reaction>
</comment>
<evidence type="ECO:0000313" key="14">
    <source>
        <dbReference type="Proteomes" id="UP000501534"/>
    </source>
</evidence>
<feature type="region of interest" description="Disordered" evidence="8">
    <location>
        <begin position="1"/>
        <end position="20"/>
    </location>
</feature>
<dbReference type="KEGG" id="uru:DSM104443_02485"/>
<dbReference type="NCBIfam" id="TIGR00229">
    <property type="entry name" value="sensory_box"/>
    <property type="match status" value="2"/>
</dbReference>
<dbReference type="GO" id="GO:0000155">
    <property type="term" value="F:phosphorelay sensor kinase activity"/>
    <property type="evidence" value="ECO:0007669"/>
    <property type="project" value="InterPro"/>
</dbReference>
<gene>
    <name evidence="13" type="primary">rcsC_20</name>
    <name evidence="13" type="ORF">DSM104443_02485</name>
</gene>
<dbReference type="GO" id="GO:0006355">
    <property type="term" value="P:regulation of DNA-templated transcription"/>
    <property type="evidence" value="ECO:0007669"/>
    <property type="project" value="InterPro"/>
</dbReference>
<dbReference type="PROSITE" id="PS50113">
    <property type="entry name" value="PAC"/>
    <property type="match status" value="2"/>
</dbReference>
<dbReference type="InterPro" id="IPR004358">
    <property type="entry name" value="Sig_transdc_His_kin-like_C"/>
</dbReference>
<keyword evidence="6 13" id="KW-0418">Kinase</keyword>